<evidence type="ECO:0000256" key="1">
    <source>
        <dbReference type="SAM" id="MobiDB-lite"/>
    </source>
</evidence>
<dbReference type="AlphaFoldDB" id="A0A4U5U9G0"/>
<feature type="region of interest" description="Disordered" evidence="1">
    <location>
        <begin position="109"/>
        <end position="151"/>
    </location>
</feature>
<evidence type="ECO:0000313" key="2">
    <source>
        <dbReference type="EMBL" id="TKS69705.1"/>
    </source>
</evidence>
<feature type="compositionally biased region" description="Basic and acidic residues" evidence="1">
    <location>
        <begin position="124"/>
        <end position="134"/>
    </location>
</feature>
<keyword evidence="3" id="KW-1185">Reference proteome</keyword>
<accession>A0A4U5U9G0</accession>
<sequence length="256" mass="28910">MTYDRDGYNHFGDGVDEVDILPANKITERTLMECDSIVKRIVNKCHIVGTVMQLEISCHIIPLNLLLLLSFLLKASFQRGTYFPAFAIDGLGQSQANCICQDEASGHTAGGLTSNDSNKGKWSWRRETEREKSRKTNKQTNKQNTQRQDAKAFRGDACGSVDVLAAGVDYLCSLRVYDSYHRPVQKYTNWPNSKIARADSDTEKEKEKKKEPLIIDSPKETDTSGRREREKKVFVFVCVCAVGKKKHKLRSSKQAV</sequence>
<evidence type="ECO:0000313" key="3">
    <source>
        <dbReference type="Proteomes" id="UP000298787"/>
    </source>
</evidence>
<reference evidence="2 3" key="1">
    <citation type="submission" date="2019-01" db="EMBL/GenBank/DDBJ databases">
        <title>Genome Assembly of Collichthys lucidus.</title>
        <authorList>
            <person name="Cai M."/>
            <person name="Xiao S."/>
        </authorList>
    </citation>
    <scope>NUCLEOTIDE SEQUENCE [LARGE SCALE GENOMIC DNA]</scope>
    <source>
        <strain evidence="2">JT15FE1705JMU</strain>
        <tissue evidence="2">Muscle</tissue>
    </source>
</reference>
<dbReference type="Proteomes" id="UP000298787">
    <property type="component" value="Chromosome 4"/>
</dbReference>
<dbReference type="EMBL" id="CM014081">
    <property type="protein sequence ID" value="TKS69705.1"/>
    <property type="molecule type" value="Genomic_DNA"/>
</dbReference>
<name>A0A4U5U9G0_COLLU</name>
<feature type="region of interest" description="Disordered" evidence="1">
    <location>
        <begin position="197"/>
        <end position="226"/>
    </location>
</feature>
<gene>
    <name evidence="2" type="ORF">D9C73_003772</name>
</gene>
<proteinExistence type="predicted"/>
<organism evidence="2 3">
    <name type="scientific">Collichthys lucidus</name>
    <name type="common">Big head croaker</name>
    <name type="synonym">Sciaena lucida</name>
    <dbReference type="NCBI Taxonomy" id="240159"/>
    <lineage>
        <taxon>Eukaryota</taxon>
        <taxon>Metazoa</taxon>
        <taxon>Chordata</taxon>
        <taxon>Craniata</taxon>
        <taxon>Vertebrata</taxon>
        <taxon>Euteleostomi</taxon>
        <taxon>Actinopterygii</taxon>
        <taxon>Neopterygii</taxon>
        <taxon>Teleostei</taxon>
        <taxon>Neoteleostei</taxon>
        <taxon>Acanthomorphata</taxon>
        <taxon>Eupercaria</taxon>
        <taxon>Sciaenidae</taxon>
        <taxon>Collichthys</taxon>
    </lineage>
</organism>
<protein>
    <submittedName>
        <fullName evidence="2">Uncharacterized protein</fullName>
    </submittedName>
</protein>